<dbReference type="PANTHER" id="PTHR39597:SF1">
    <property type="entry name" value="UBA DOMAIN-CONTAINING PROTEIN RUP1"/>
    <property type="match status" value="1"/>
</dbReference>
<evidence type="ECO:0000313" key="4">
    <source>
        <dbReference type="Proteomes" id="UP001153618"/>
    </source>
</evidence>
<dbReference type="Proteomes" id="UP001153618">
    <property type="component" value="Unassembled WGS sequence"/>
</dbReference>
<dbReference type="GO" id="GO:0005829">
    <property type="term" value="C:cytosol"/>
    <property type="evidence" value="ECO:0007669"/>
    <property type="project" value="TreeGrafter"/>
</dbReference>
<proteinExistence type="predicted"/>
<evidence type="ECO:0000313" key="3">
    <source>
        <dbReference type="EMBL" id="CAG8057201.1"/>
    </source>
</evidence>
<comment type="caution">
    <text evidence="3">The sequence shown here is derived from an EMBL/GenBank/DDBJ whole genome shotgun (WGS) entry which is preliminary data.</text>
</comment>
<gene>
    <name evidence="3" type="ORF">POLS_LOCUS3435</name>
</gene>
<organism evidence="3 4">
    <name type="scientific">Penicillium olsonii</name>
    <dbReference type="NCBI Taxonomy" id="99116"/>
    <lineage>
        <taxon>Eukaryota</taxon>
        <taxon>Fungi</taxon>
        <taxon>Dikarya</taxon>
        <taxon>Ascomycota</taxon>
        <taxon>Pezizomycotina</taxon>
        <taxon>Eurotiomycetes</taxon>
        <taxon>Eurotiomycetidae</taxon>
        <taxon>Eurotiales</taxon>
        <taxon>Aspergillaceae</taxon>
        <taxon>Penicillium</taxon>
    </lineage>
</organism>
<feature type="compositionally biased region" description="Pro residues" evidence="2">
    <location>
        <begin position="48"/>
        <end position="59"/>
    </location>
</feature>
<dbReference type="OrthoDB" id="4489171at2759"/>
<dbReference type="AlphaFoldDB" id="A0A9W4HM63"/>
<feature type="region of interest" description="Disordered" evidence="2">
    <location>
        <begin position="35"/>
        <end position="100"/>
    </location>
</feature>
<evidence type="ECO:0000256" key="2">
    <source>
        <dbReference type="SAM" id="MobiDB-lite"/>
    </source>
</evidence>
<protein>
    <recommendedName>
        <fullName evidence="5">Ubiquitin interaction motif protein</fullName>
    </recommendedName>
</protein>
<feature type="compositionally biased region" description="Polar residues" evidence="2">
    <location>
        <begin position="69"/>
        <end position="85"/>
    </location>
</feature>
<name>A0A9W4HM63_PENOL</name>
<dbReference type="PANTHER" id="PTHR39597">
    <property type="entry name" value="UBA DOMAIN-CONTAINING PROTEIN RUP1"/>
    <property type="match status" value="1"/>
</dbReference>
<dbReference type="InterPro" id="IPR055335">
    <property type="entry name" value="Ucp6/RUP1"/>
</dbReference>
<feature type="region of interest" description="Disordered" evidence="2">
    <location>
        <begin position="718"/>
        <end position="772"/>
    </location>
</feature>
<evidence type="ECO:0008006" key="5">
    <source>
        <dbReference type="Google" id="ProtNLM"/>
    </source>
</evidence>
<dbReference type="EMBL" id="CAJVOS010000016">
    <property type="protein sequence ID" value="CAG8057201.1"/>
    <property type="molecule type" value="Genomic_DNA"/>
</dbReference>
<dbReference type="GO" id="GO:0005634">
    <property type="term" value="C:nucleus"/>
    <property type="evidence" value="ECO:0007669"/>
    <property type="project" value="TreeGrafter"/>
</dbReference>
<feature type="compositionally biased region" description="Polar residues" evidence="2">
    <location>
        <begin position="581"/>
        <end position="591"/>
    </location>
</feature>
<accession>A0A9W4HM63</accession>
<feature type="region of interest" description="Disordered" evidence="2">
    <location>
        <begin position="572"/>
        <end position="592"/>
    </location>
</feature>
<reference evidence="3" key="1">
    <citation type="submission" date="2021-07" db="EMBL/GenBank/DDBJ databases">
        <authorList>
            <person name="Branca A.L. A."/>
        </authorList>
    </citation>
    <scope>NUCLEOTIDE SEQUENCE</scope>
</reference>
<keyword evidence="1" id="KW-0175">Coiled coil</keyword>
<dbReference type="GO" id="GO:0016579">
    <property type="term" value="P:protein deubiquitination"/>
    <property type="evidence" value="ECO:0007669"/>
    <property type="project" value="TreeGrafter"/>
</dbReference>
<feature type="coiled-coil region" evidence="1">
    <location>
        <begin position="473"/>
        <end position="507"/>
    </location>
</feature>
<sequence>MEPTEDAIDNFVSFTSTSRDRAILFLKATGYFSDPGLPWDFSQQDNAPPLPATAPPSRPPSRIDKRTTEQNTGTQGADAGTSTEGSGKGLSLAEREEKELQRAVAMSLGSDMGQQETGVTSSGQSQLSKATRDHYEENAWAMTLFNSEEVTTSPDPEDRIRMEGEPAFIRPNAEEVYLGGFLTILHNIPLAREALLLRQKLLFDYGHEPQWWNGQSINLPKIVTVSDGQEIDNDWDDIIHETQRLMSFMDSTKRGFGSSDSLAKLKSMSPMSTDSEDAVTRFMEAWHGAAIQANPDNPLSTIFTSHAYKKSVFGDYDPEDKELFTFEPSVEKEHGQTLYEVLDTALWTDTPGQELDDTWLEHVAEVVVFKLDAFQKPNPVDVEIPSVFYPDRYLSSCRDIAREFRSKRLEIQTEIGKLDALTKKYTYPEGCINRFTAQEIFVKTADGLEADAGCVIGSGPAIEAKIAEKIRISKELRIVAERVGLKLQELEQKRQSALESLREISKTLTEPSESPSEPPIYKYTLRGVCTQPHVTYVLSDPHATAGDLMDMDSEPHDNYEWWRISYSAEDGKARQAEKRQSQSTEPSQSSDAVGYTIRKVSEAEVLRAAREEWSSVLLVYASSNAMNAQVDPAPPQLQVRYILRVPSWYWQAPTDRIQGFVNRDNDALSAELEQTPAIVISDQEQPWSANWPDVEQQQKQQGPEKPAQVNVFDYEVSNFEGEPNPSQEMEQKGGAGLWASGTSHPVEKPQDEIQLMDVDTPDDNDNAHVEHA</sequence>
<keyword evidence="4" id="KW-1185">Reference proteome</keyword>
<evidence type="ECO:0000256" key="1">
    <source>
        <dbReference type="SAM" id="Coils"/>
    </source>
</evidence>